<keyword evidence="5 7" id="KW-0786">Thiamine pyrophosphate</keyword>
<evidence type="ECO:0000313" key="12">
    <source>
        <dbReference type="Proteomes" id="UP000239590"/>
    </source>
</evidence>
<sequence>MILQPLLDLAELCVRRGIHHAVIAPGSRSAALTLAFARHPHIQTKVIPDERAAGYIALGMAQQLGQPVALICTSGTAALNFAPAVTEAYFLGVPLLVLTADRPPEWIHQQDGQMIHQDAVYGKHIKESYALPADYGHVDSRWFIERTVNQLINSAQEQPRGPVHLNVPIREPFYPKSDETFTYGSPRTITRVVEQRTLPQETWEELLGLLEDTDRVLILAGQQVISEALLEILEQLKNEFAFPVVGEVLSNLSGHSFLTHPDIFLGSTQPQDERCPEVLITFGDSFVSKNLKLFFRKYKPRYHYHISFRRELIDPFQTLTQQLAIEPEAFFHTLLETLDLRAFRQGDEDRDTTFLQSWEVAEQKAVSGIQHFLQTREAFGEFQAVAQVLEQIPESSQLHLANSMSVRYANYIGLTQRVTVFSNRGTSGIDGCMSTAVGAALTTDQLVFLLIGDVAFFYDRNALWHSHVPSNLRIILINNSGGSIFRMIDGPRQQPELETYFETQHHTTAERTAQDAGLVYYAIADEQELVKALPSFLNEDKKAKLLEISSDPVANQKTFDQFKELMKAM</sequence>
<evidence type="ECO:0000256" key="3">
    <source>
        <dbReference type="ARBA" id="ARBA00022723"/>
    </source>
</evidence>
<evidence type="ECO:0000256" key="4">
    <source>
        <dbReference type="ARBA" id="ARBA00022842"/>
    </source>
</evidence>
<comment type="cofactor">
    <cofactor evidence="7">
        <name>Mg(2+)</name>
        <dbReference type="ChEBI" id="CHEBI:18420"/>
    </cofactor>
    <cofactor evidence="7">
        <name>Mn(2+)</name>
        <dbReference type="ChEBI" id="CHEBI:29035"/>
    </cofactor>
</comment>
<organism evidence="11 12">
    <name type="scientific">Siphonobacter curvatus</name>
    <dbReference type="NCBI Taxonomy" id="2094562"/>
    <lineage>
        <taxon>Bacteria</taxon>
        <taxon>Pseudomonadati</taxon>
        <taxon>Bacteroidota</taxon>
        <taxon>Cytophagia</taxon>
        <taxon>Cytophagales</taxon>
        <taxon>Cytophagaceae</taxon>
        <taxon>Siphonobacter</taxon>
    </lineage>
</organism>
<keyword evidence="2 7" id="KW-0808">Transferase</keyword>
<dbReference type="InterPro" id="IPR011766">
    <property type="entry name" value="TPP_enzyme_TPP-bd"/>
</dbReference>
<protein>
    <recommendedName>
        <fullName evidence="7">2-succinyl-5-enolpyruvyl-6-hydroxy-3-cyclohexene-1-carboxylate synthase</fullName>
        <shortName evidence="7">SEPHCHC synthase</shortName>
        <ecNumber evidence="7">2.2.1.9</ecNumber>
    </recommendedName>
    <alternativeName>
        <fullName evidence="7">Menaquinone biosynthesis protein MenD</fullName>
    </alternativeName>
</protein>
<keyword evidence="3 7" id="KW-0479">Metal-binding</keyword>
<dbReference type="SUPFAM" id="SSF52467">
    <property type="entry name" value="DHS-like NAD/FAD-binding domain"/>
    <property type="match status" value="1"/>
</dbReference>
<dbReference type="OrthoDB" id="9791859at2"/>
<comment type="similarity">
    <text evidence="7">Belongs to the TPP enzyme family. MenD subfamily.</text>
</comment>
<feature type="domain" description="Thiamine pyrophosphate enzyme N-terminal TPP-binding" evidence="9">
    <location>
        <begin position="9"/>
        <end position="115"/>
    </location>
</feature>
<dbReference type="InterPro" id="IPR029035">
    <property type="entry name" value="DHS-like_NAD/FAD-binding_dom"/>
</dbReference>
<dbReference type="NCBIfam" id="TIGR00173">
    <property type="entry name" value="menD"/>
    <property type="match status" value="1"/>
</dbReference>
<evidence type="ECO:0000256" key="6">
    <source>
        <dbReference type="ARBA" id="ARBA00023211"/>
    </source>
</evidence>
<proteinExistence type="inferred from homology"/>
<evidence type="ECO:0000256" key="2">
    <source>
        <dbReference type="ARBA" id="ARBA00022679"/>
    </source>
</evidence>
<dbReference type="CDD" id="cd07037">
    <property type="entry name" value="TPP_PYR_MenD"/>
    <property type="match status" value="1"/>
</dbReference>
<dbReference type="Pfam" id="PF02776">
    <property type="entry name" value="TPP_enzyme_N"/>
    <property type="match status" value="1"/>
</dbReference>
<dbReference type="InterPro" id="IPR029061">
    <property type="entry name" value="THDP-binding"/>
</dbReference>
<evidence type="ECO:0000259" key="10">
    <source>
        <dbReference type="Pfam" id="PF16582"/>
    </source>
</evidence>
<dbReference type="GO" id="GO:0030145">
    <property type="term" value="F:manganese ion binding"/>
    <property type="evidence" value="ECO:0007669"/>
    <property type="project" value="UniProtKB-UniRule"/>
</dbReference>
<evidence type="ECO:0000256" key="1">
    <source>
        <dbReference type="ARBA" id="ARBA00022428"/>
    </source>
</evidence>
<dbReference type="UniPathway" id="UPA01057">
    <property type="reaction ID" value="UER00164"/>
</dbReference>
<dbReference type="GO" id="GO:0030976">
    <property type="term" value="F:thiamine pyrophosphate binding"/>
    <property type="evidence" value="ECO:0007669"/>
    <property type="project" value="UniProtKB-UniRule"/>
</dbReference>
<dbReference type="EC" id="2.2.1.9" evidence="7"/>
<dbReference type="UniPathway" id="UPA00079"/>
<feature type="domain" description="Thiamine pyrophosphate enzyme TPP-binding" evidence="8">
    <location>
        <begin position="408"/>
        <end position="541"/>
    </location>
</feature>
<dbReference type="RefSeq" id="WP_104711555.1">
    <property type="nucleotide sequence ID" value="NZ_PTRA01000001.1"/>
</dbReference>
<dbReference type="Pfam" id="PF16582">
    <property type="entry name" value="TPP_enzyme_M_2"/>
    <property type="match status" value="1"/>
</dbReference>
<dbReference type="GO" id="GO:0000287">
    <property type="term" value="F:magnesium ion binding"/>
    <property type="evidence" value="ECO:0007669"/>
    <property type="project" value="UniProtKB-UniRule"/>
</dbReference>
<feature type="domain" description="Menaquinone biosynthesis protein MenD middle" evidence="10">
    <location>
        <begin position="213"/>
        <end position="399"/>
    </location>
</feature>
<keyword evidence="12" id="KW-1185">Reference proteome</keyword>
<comment type="function">
    <text evidence="7">Catalyzes the thiamine diphosphate-dependent decarboxylation of 2-oxoglutarate and the subsequent addition of the resulting succinic semialdehyde-thiamine pyrophosphate anion to isochorismate to yield 2-succinyl-5-enolpyruvyl-6-hydroxy-3-cyclohexene-1-carboxylate (SEPHCHC).</text>
</comment>
<dbReference type="InterPro" id="IPR012001">
    <property type="entry name" value="Thiamin_PyroP_enz_TPP-bd_dom"/>
</dbReference>
<dbReference type="SUPFAM" id="SSF52518">
    <property type="entry name" value="Thiamin diphosphate-binding fold (THDP-binding)"/>
    <property type="match status" value="2"/>
</dbReference>
<dbReference type="HAMAP" id="MF_01659">
    <property type="entry name" value="MenD"/>
    <property type="match status" value="1"/>
</dbReference>
<dbReference type="InterPro" id="IPR004433">
    <property type="entry name" value="MenaQ_synth_MenD"/>
</dbReference>
<dbReference type="InterPro" id="IPR032264">
    <property type="entry name" value="MenD_middle"/>
</dbReference>
<comment type="pathway">
    <text evidence="7">Quinol/quinone metabolism; 1,4-dihydroxy-2-naphthoate biosynthesis; 1,4-dihydroxy-2-naphthoate from chorismate: step 2/7.</text>
</comment>
<evidence type="ECO:0000256" key="5">
    <source>
        <dbReference type="ARBA" id="ARBA00023052"/>
    </source>
</evidence>
<evidence type="ECO:0000256" key="7">
    <source>
        <dbReference type="HAMAP-Rule" id="MF_01659"/>
    </source>
</evidence>
<keyword evidence="1 7" id="KW-0474">Menaquinone biosynthesis</keyword>
<comment type="cofactor">
    <cofactor evidence="7">
        <name>thiamine diphosphate</name>
        <dbReference type="ChEBI" id="CHEBI:58937"/>
    </cofactor>
    <text evidence="7">Binds 1 thiamine pyrophosphate per subunit.</text>
</comment>
<dbReference type="PANTHER" id="PTHR42916:SF1">
    <property type="entry name" value="PROTEIN PHYLLO, CHLOROPLASTIC"/>
    <property type="match status" value="1"/>
</dbReference>
<comment type="caution">
    <text evidence="11">The sequence shown here is derived from an EMBL/GenBank/DDBJ whole genome shotgun (WGS) entry which is preliminary data.</text>
</comment>
<dbReference type="Pfam" id="PF02775">
    <property type="entry name" value="TPP_enzyme_C"/>
    <property type="match status" value="1"/>
</dbReference>
<dbReference type="PANTHER" id="PTHR42916">
    <property type="entry name" value="2-SUCCINYL-5-ENOLPYRUVYL-6-HYDROXY-3-CYCLOHEXENE-1-CARBOXYLATE SYNTHASE"/>
    <property type="match status" value="1"/>
</dbReference>
<dbReference type="GO" id="GO:0009234">
    <property type="term" value="P:menaquinone biosynthetic process"/>
    <property type="evidence" value="ECO:0007669"/>
    <property type="project" value="UniProtKB-UniRule"/>
</dbReference>
<accession>A0A2S7IQ06</accession>
<evidence type="ECO:0000313" key="11">
    <source>
        <dbReference type="EMBL" id="PQA59791.1"/>
    </source>
</evidence>
<keyword evidence="6 7" id="KW-0464">Manganese</keyword>
<dbReference type="GO" id="GO:0070204">
    <property type="term" value="F:2-succinyl-5-enolpyruvyl-6-hydroxy-3-cyclohexene-1-carboxylic-acid synthase activity"/>
    <property type="evidence" value="ECO:0007669"/>
    <property type="project" value="UniProtKB-UniRule"/>
</dbReference>
<dbReference type="CDD" id="cd02009">
    <property type="entry name" value="TPP_SHCHC_synthase"/>
    <property type="match status" value="1"/>
</dbReference>
<evidence type="ECO:0000259" key="8">
    <source>
        <dbReference type="Pfam" id="PF02775"/>
    </source>
</evidence>
<keyword evidence="4 7" id="KW-0460">Magnesium</keyword>
<dbReference type="Gene3D" id="3.40.50.970">
    <property type="match status" value="2"/>
</dbReference>
<comment type="subunit">
    <text evidence="7">Homodimer.</text>
</comment>
<comment type="catalytic activity">
    <reaction evidence="7">
        <text>isochorismate + 2-oxoglutarate + H(+) = 5-enolpyruvoyl-6-hydroxy-2-succinyl-cyclohex-3-ene-1-carboxylate + CO2</text>
        <dbReference type="Rhea" id="RHEA:25593"/>
        <dbReference type="ChEBI" id="CHEBI:15378"/>
        <dbReference type="ChEBI" id="CHEBI:16526"/>
        <dbReference type="ChEBI" id="CHEBI:16810"/>
        <dbReference type="ChEBI" id="CHEBI:29780"/>
        <dbReference type="ChEBI" id="CHEBI:58818"/>
        <dbReference type="EC" id="2.2.1.9"/>
    </reaction>
</comment>
<name>A0A2S7IQ06_9BACT</name>
<gene>
    <name evidence="7 11" type="primary">menD</name>
    <name evidence="11" type="ORF">C5O19_09245</name>
</gene>
<dbReference type="EMBL" id="PTRA01000001">
    <property type="protein sequence ID" value="PQA59791.1"/>
    <property type="molecule type" value="Genomic_DNA"/>
</dbReference>
<dbReference type="PIRSF" id="PIRSF004983">
    <property type="entry name" value="MenD"/>
    <property type="match status" value="1"/>
</dbReference>
<comment type="pathway">
    <text evidence="7">Quinol/quinone metabolism; menaquinone biosynthesis.</text>
</comment>
<reference evidence="12" key="1">
    <citation type="submission" date="2018-02" db="EMBL/GenBank/DDBJ databases">
        <title>Genome sequencing of Solimonas sp. HR-BB.</title>
        <authorList>
            <person name="Lee Y."/>
            <person name="Jeon C.O."/>
        </authorList>
    </citation>
    <scope>NUCLEOTIDE SEQUENCE [LARGE SCALE GENOMIC DNA]</scope>
    <source>
        <strain evidence="12">HR-U</strain>
    </source>
</reference>
<dbReference type="AlphaFoldDB" id="A0A2S7IQ06"/>
<dbReference type="Proteomes" id="UP000239590">
    <property type="component" value="Unassembled WGS sequence"/>
</dbReference>
<dbReference type="Gene3D" id="3.40.50.1220">
    <property type="entry name" value="TPP-binding domain"/>
    <property type="match status" value="1"/>
</dbReference>
<evidence type="ECO:0000259" key="9">
    <source>
        <dbReference type="Pfam" id="PF02776"/>
    </source>
</evidence>